<evidence type="ECO:0000313" key="8">
    <source>
        <dbReference type="Proteomes" id="UP001444625"/>
    </source>
</evidence>
<keyword evidence="3" id="KW-0520">NAD</keyword>
<name>A0ABU9XLB7_9BACI</name>
<reference evidence="7 8" key="1">
    <citation type="submission" date="2024-05" db="EMBL/GenBank/DDBJ databases">
        <authorList>
            <person name="Haq I."/>
            <person name="Ullah Z."/>
            <person name="Ahmad R."/>
            <person name="Li M."/>
            <person name="Tong Y."/>
        </authorList>
    </citation>
    <scope>NUCLEOTIDE SEQUENCE [LARGE SCALE GENOMIC DNA]</scope>
    <source>
        <strain evidence="7 8">16A2E</strain>
    </source>
</reference>
<feature type="domain" description="D-isomer specific 2-hydroxyacid dehydrogenase NAD-binding" evidence="6">
    <location>
        <begin position="104"/>
        <end position="278"/>
    </location>
</feature>
<evidence type="ECO:0000256" key="3">
    <source>
        <dbReference type="ARBA" id="ARBA00023027"/>
    </source>
</evidence>
<feature type="domain" description="D-isomer specific 2-hydroxyacid dehydrogenase catalytic" evidence="5">
    <location>
        <begin position="3"/>
        <end position="301"/>
    </location>
</feature>
<dbReference type="CDD" id="cd05300">
    <property type="entry name" value="2-Hacid_dh_1"/>
    <property type="match status" value="1"/>
</dbReference>
<protein>
    <submittedName>
        <fullName evidence="7">D-2-hydroxyacid dehydrogenase</fullName>
    </submittedName>
</protein>
<evidence type="ECO:0000259" key="5">
    <source>
        <dbReference type="Pfam" id="PF00389"/>
    </source>
</evidence>
<dbReference type="SUPFAM" id="SSF51735">
    <property type="entry name" value="NAD(P)-binding Rossmann-fold domains"/>
    <property type="match status" value="1"/>
</dbReference>
<dbReference type="EMBL" id="JBDIML010000004">
    <property type="protein sequence ID" value="MEN2768303.1"/>
    <property type="molecule type" value="Genomic_DNA"/>
</dbReference>
<evidence type="ECO:0000313" key="7">
    <source>
        <dbReference type="EMBL" id="MEN2768303.1"/>
    </source>
</evidence>
<dbReference type="PANTHER" id="PTHR43333:SF1">
    <property type="entry name" value="D-ISOMER SPECIFIC 2-HYDROXYACID DEHYDROGENASE NAD-BINDING DOMAIN-CONTAINING PROTEIN"/>
    <property type="match status" value="1"/>
</dbReference>
<evidence type="ECO:0000256" key="4">
    <source>
        <dbReference type="RuleBase" id="RU003719"/>
    </source>
</evidence>
<keyword evidence="8" id="KW-1185">Reference proteome</keyword>
<dbReference type="Gene3D" id="3.40.50.720">
    <property type="entry name" value="NAD(P)-binding Rossmann-like Domain"/>
    <property type="match status" value="2"/>
</dbReference>
<dbReference type="Proteomes" id="UP001444625">
    <property type="component" value="Unassembled WGS sequence"/>
</dbReference>
<accession>A0ABU9XLB7</accession>
<gene>
    <name evidence="7" type="ORF">ABC228_14065</name>
</gene>
<dbReference type="SUPFAM" id="SSF52283">
    <property type="entry name" value="Formate/glycerate dehydrogenase catalytic domain-like"/>
    <property type="match status" value="1"/>
</dbReference>
<evidence type="ECO:0000256" key="2">
    <source>
        <dbReference type="ARBA" id="ARBA00023002"/>
    </source>
</evidence>
<dbReference type="Pfam" id="PF00389">
    <property type="entry name" value="2-Hacid_dh"/>
    <property type="match status" value="1"/>
</dbReference>
<dbReference type="InterPro" id="IPR006140">
    <property type="entry name" value="D-isomer_DH_NAD-bd"/>
</dbReference>
<evidence type="ECO:0000256" key="1">
    <source>
        <dbReference type="ARBA" id="ARBA00005854"/>
    </source>
</evidence>
<keyword evidence="2 4" id="KW-0560">Oxidoreductase</keyword>
<sequence>MAILFTAKLSDKHQQTLKEKYPNQAFIFCEGIDEAEEFLAEATVFVTYGDDVDEQLIEKATNLSWIMVLSAGVERLPFQAIQERGIVVTNSRGIHKVQMAEYTLSMLLQVYRQEKQLAVNESKSSWDKSVRMKEITGQTMLVLGTGAIGQEVARLAQAFRMKTIGVSRSGRFVKYFDVTHTIDNLNSVLPEADFVVSVLPSTSETKYLLTEEHFTLMKDSAVFLNIGRGDVVASSTLLTAIQNEEIAHAVLDVFEQEPLPADHPFWNEESITVTPHISGQSPNYLVRALAIFQDNLDNMLNGEEDYINLVDPTRGY</sequence>
<dbReference type="PANTHER" id="PTHR43333">
    <property type="entry name" value="2-HACID_DH_C DOMAIN-CONTAINING PROTEIN"/>
    <property type="match status" value="1"/>
</dbReference>
<dbReference type="RefSeq" id="WP_345825780.1">
    <property type="nucleotide sequence ID" value="NZ_JBDIML010000004.1"/>
</dbReference>
<dbReference type="Pfam" id="PF02826">
    <property type="entry name" value="2-Hacid_dh_C"/>
    <property type="match status" value="1"/>
</dbReference>
<evidence type="ECO:0000259" key="6">
    <source>
        <dbReference type="Pfam" id="PF02826"/>
    </source>
</evidence>
<comment type="caution">
    <text evidence="7">The sequence shown here is derived from an EMBL/GenBank/DDBJ whole genome shotgun (WGS) entry which is preliminary data.</text>
</comment>
<dbReference type="InterPro" id="IPR006139">
    <property type="entry name" value="D-isomer_2_OHA_DH_cat_dom"/>
</dbReference>
<comment type="similarity">
    <text evidence="1 4">Belongs to the D-isomer specific 2-hydroxyacid dehydrogenase family.</text>
</comment>
<dbReference type="InterPro" id="IPR036291">
    <property type="entry name" value="NAD(P)-bd_dom_sf"/>
</dbReference>
<proteinExistence type="inferred from homology"/>
<organism evidence="7 8">
    <name type="scientific">Ornithinibacillus xuwenensis</name>
    <dbReference type="NCBI Taxonomy" id="3144668"/>
    <lineage>
        <taxon>Bacteria</taxon>
        <taxon>Bacillati</taxon>
        <taxon>Bacillota</taxon>
        <taxon>Bacilli</taxon>
        <taxon>Bacillales</taxon>
        <taxon>Bacillaceae</taxon>
        <taxon>Ornithinibacillus</taxon>
    </lineage>
</organism>